<evidence type="ECO:0000313" key="3">
    <source>
        <dbReference type="Proteomes" id="UP000597444"/>
    </source>
</evidence>
<comment type="caution">
    <text evidence="2">The sequence shown here is derived from an EMBL/GenBank/DDBJ whole genome shotgun (WGS) entry which is preliminary data.</text>
</comment>
<evidence type="ECO:0000313" key="2">
    <source>
        <dbReference type="EMBL" id="GHO99235.1"/>
    </source>
</evidence>
<dbReference type="RefSeq" id="WP_220209884.1">
    <property type="nucleotide sequence ID" value="NZ_BNJK01000002.1"/>
</dbReference>
<sequence length="320" mass="37288">MTFLEDHAELGEEMMQRQIAGMKEDDTSSKENARVLHQLIEVIEEVRMKRQEDYRDQPHPQLKRFTQLELNDEACLTYKNWLIGRSNRLPSRSMLMQIADYLECSFNERNDLLLAAQYLPEQPEWEGDALQQALEQAQQIMETLPYPAIVVTHTFQIQAANEFFLRLLELPPLNTLPSHQRTMVHCLLNPDLRECSMRNTEAHAMWQKHVLYGLQRFKQQNMLYQYDAWYQQFVKQWCDEIPNFQEYWEQAQAATWQEVAPTKLVFARMATTGQVLPIRVRHMQISVSSKTYPAVSALLPVDEAARTVYASYGGAISSAG</sequence>
<name>A0A8J3N873_9CHLR</name>
<protein>
    <recommendedName>
        <fullName evidence="1">MmyB-like transcription regulator ligand binding domain-containing protein</fullName>
    </recommendedName>
</protein>
<gene>
    <name evidence="2" type="ORF">KSF_092830</name>
</gene>
<dbReference type="AlphaFoldDB" id="A0A8J3N873"/>
<dbReference type="InterPro" id="IPR041413">
    <property type="entry name" value="MLTR_LBD"/>
</dbReference>
<dbReference type="Gene3D" id="3.30.450.180">
    <property type="match status" value="1"/>
</dbReference>
<dbReference type="PANTHER" id="PTHR35010:SF4">
    <property type="entry name" value="BLL5781 PROTEIN"/>
    <property type="match status" value="1"/>
</dbReference>
<evidence type="ECO:0000259" key="1">
    <source>
        <dbReference type="Pfam" id="PF17765"/>
    </source>
</evidence>
<feature type="domain" description="MmyB-like transcription regulator ligand binding" evidence="1">
    <location>
        <begin position="136"/>
        <end position="256"/>
    </location>
</feature>
<organism evidence="2 3">
    <name type="scientific">Reticulibacter mediterranei</name>
    <dbReference type="NCBI Taxonomy" id="2778369"/>
    <lineage>
        <taxon>Bacteria</taxon>
        <taxon>Bacillati</taxon>
        <taxon>Chloroflexota</taxon>
        <taxon>Ktedonobacteria</taxon>
        <taxon>Ktedonobacterales</taxon>
        <taxon>Reticulibacteraceae</taxon>
        <taxon>Reticulibacter</taxon>
    </lineage>
</organism>
<dbReference type="Proteomes" id="UP000597444">
    <property type="component" value="Unassembled WGS sequence"/>
</dbReference>
<proteinExistence type="predicted"/>
<dbReference type="Pfam" id="PF17765">
    <property type="entry name" value="MLTR_LBD"/>
    <property type="match status" value="1"/>
</dbReference>
<dbReference type="PANTHER" id="PTHR35010">
    <property type="entry name" value="BLL4672 PROTEIN-RELATED"/>
    <property type="match status" value="1"/>
</dbReference>
<keyword evidence="3" id="KW-1185">Reference proteome</keyword>
<accession>A0A8J3N873</accession>
<dbReference type="EMBL" id="BNJK01000002">
    <property type="protein sequence ID" value="GHO99235.1"/>
    <property type="molecule type" value="Genomic_DNA"/>
</dbReference>
<reference evidence="2" key="1">
    <citation type="submission" date="2020-10" db="EMBL/GenBank/DDBJ databases">
        <title>Taxonomic study of unclassified bacteria belonging to the class Ktedonobacteria.</title>
        <authorList>
            <person name="Yabe S."/>
            <person name="Wang C.M."/>
            <person name="Zheng Y."/>
            <person name="Sakai Y."/>
            <person name="Cavaletti L."/>
            <person name="Monciardini P."/>
            <person name="Donadio S."/>
        </authorList>
    </citation>
    <scope>NUCLEOTIDE SEQUENCE</scope>
    <source>
        <strain evidence="2">ID150040</strain>
    </source>
</reference>